<evidence type="ECO:0000313" key="1">
    <source>
        <dbReference type="EMBL" id="EST35716.1"/>
    </source>
</evidence>
<gene>
    <name evidence="1" type="ORF">M878_04905</name>
</gene>
<dbReference type="RefSeq" id="WP_023544985.1">
    <property type="nucleotide sequence ID" value="NZ_CM002285.1"/>
</dbReference>
<keyword evidence="2" id="KW-1185">Reference proteome</keyword>
<evidence type="ECO:0000313" key="2">
    <source>
        <dbReference type="Proteomes" id="UP000017984"/>
    </source>
</evidence>
<dbReference type="Proteomes" id="UP000017984">
    <property type="component" value="Chromosome"/>
</dbReference>
<dbReference type="OrthoDB" id="4255520at2"/>
<dbReference type="AlphaFoldDB" id="V6KWD3"/>
<dbReference type="EMBL" id="AWQX01000045">
    <property type="protein sequence ID" value="EST35716.1"/>
    <property type="molecule type" value="Genomic_DNA"/>
</dbReference>
<dbReference type="PATRIC" id="fig|1352936.5.peg.1056"/>
<protein>
    <submittedName>
        <fullName evidence="1">Uncharacterized protein</fullName>
    </submittedName>
</protein>
<name>V6KWD3_STRRC</name>
<dbReference type="STRING" id="1352936.M878_04905"/>
<reference evidence="1 2" key="1">
    <citation type="journal article" date="2014" name="Genome Announc.">
        <title>Draft Genome Sequence of Streptomyces roseochromogenes subsp. oscitans DS 12.976, Producer of the Aminocoumarin Antibiotic Clorobiocin.</title>
        <authorList>
            <person name="Ruckert C."/>
            <person name="Kalinowski J."/>
            <person name="Heide L."/>
            <person name="Apel A.K."/>
        </authorList>
    </citation>
    <scope>NUCLEOTIDE SEQUENCE [LARGE SCALE GENOMIC DNA]</scope>
    <source>
        <strain evidence="1 2">DS 12.976</strain>
    </source>
</reference>
<sequence>MAEHRVIVFPPSERGGRRVQVDGETLGTAFGLHDLAAFLQRAGLEGVDELDVAESPVIEWHGGGPEEWRGTSWTP</sequence>
<organism evidence="1 2">
    <name type="scientific">Streptomyces roseochromogenus subsp. oscitans DS 12.976</name>
    <dbReference type="NCBI Taxonomy" id="1352936"/>
    <lineage>
        <taxon>Bacteria</taxon>
        <taxon>Bacillati</taxon>
        <taxon>Actinomycetota</taxon>
        <taxon>Actinomycetes</taxon>
        <taxon>Kitasatosporales</taxon>
        <taxon>Streptomycetaceae</taxon>
        <taxon>Streptomyces</taxon>
    </lineage>
</organism>
<dbReference type="HOGENOM" id="CLU_171136_2_0_11"/>
<proteinExistence type="predicted"/>
<comment type="caution">
    <text evidence="1">The sequence shown here is derived from an EMBL/GenBank/DDBJ whole genome shotgun (WGS) entry which is preliminary data.</text>
</comment>
<accession>V6KWD3</accession>